<feature type="region of interest" description="Disordered" evidence="1">
    <location>
        <begin position="48"/>
        <end position="68"/>
    </location>
</feature>
<protein>
    <submittedName>
        <fullName evidence="2">Uncharacterized protein</fullName>
    </submittedName>
</protein>
<evidence type="ECO:0000313" key="2">
    <source>
        <dbReference type="EMBL" id="KFI28431.1"/>
    </source>
</evidence>
<evidence type="ECO:0000256" key="1">
    <source>
        <dbReference type="SAM" id="MobiDB-lite"/>
    </source>
</evidence>
<keyword evidence="3" id="KW-1185">Reference proteome</keyword>
<evidence type="ECO:0000313" key="3">
    <source>
        <dbReference type="Proteomes" id="UP000028826"/>
    </source>
</evidence>
<accession>A0A086Y2D1</accession>
<proteinExistence type="predicted"/>
<dbReference type="EMBL" id="JGYG01000008">
    <property type="protein sequence ID" value="KFI28431.1"/>
    <property type="molecule type" value="Genomic_DNA"/>
</dbReference>
<name>A0A086Y2D1_9RHOB</name>
<dbReference type="Proteomes" id="UP000028826">
    <property type="component" value="Unassembled WGS sequence"/>
</dbReference>
<gene>
    <name evidence="2" type="ORF">CN97_18755</name>
</gene>
<sequence length="68" mass="7480">MTNLHSMADAVCGHLEEWLSPVPLTATKTAALQDQFLMVGDFCRLHGTEDGGNRAQNRWSVDDLHPSS</sequence>
<organism evidence="2 3">
    <name type="scientific">Haematobacter massiliensis</name>
    <dbReference type="NCBI Taxonomy" id="195105"/>
    <lineage>
        <taxon>Bacteria</taxon>
        <taxon>Pseudomonadati</taxon>
        <taxon>Pseudomonadota</taxon>
        <taxon>Alphaproteobacteria</taxon>
        <taxon>Rhodobacterales</taxon>
        <taxon>Paracoccaceae</taxon>
        <taxon>Haematobacter</taxon>
    </lineage>
</organism>
<reference evidence="2 3" key="1">
    <citation type="submission" date="2014-03" db="EMBL/GenBank/DDBJ databases">
        <title>Genome of Haematobacter massiliensis CCUG 47968.</title>
        <authorList>
            <person name="Wang D."/>
            <person name="Wang G."/>
        </authorList>
    </citation>
    <scope>NUCLEOTIDE SEQUENCE [LARGE SCALE GENOMIC DNA]</scope>
    <source>
        <strain evidence="2 3">CCUG 47968</strain>
    </source>
</reference>
<dbReference type="AlphaFoldDB" id="A0A086Y2D1"/>
<comment type="caution">
    <text evidence="2">The sequence shown here is derived from an EMBL/GenBank/DDBJ whole genome shotgun (WGS) entry which is preliminary data.</text>
</comment>